<gene>
    <name evidence="9" type="ordered locus">Dacet_0686</name>
</gene>
<keyword evidence="6" id="KW-0811">Translocation</keyword>
<dbReference type="FunCoup" id="D4H4S8">
    <property type="interactions" value="505"/>
</dbReference>
<name>D4H4S8_DENA2</name>
<keyword evidence="3 8" id="KW-0812">Transmembrane</keyword>
<dbReference type="GO" id="GO:0015031">
    <property type="term" value="P:protein transport"/>
    <property type="evidence" value="ECO:0007669"/>
    <property type="project" value="UniProtKB-KW"/>
</dbReference>
<dbReference type="EMBL" id="CP001968">
    <property type="protein sequence ID" value="ADD67472.1"/>
    <property type="molecule type" value="Genomic_DNA"/>
</dbReference>
<dbReference type="Pfam" id="PF02416">
    <property type="entry name" value="TatA_B_E"/>
    <property type="match status" value="1"/>
</dbReference>
<dbReference type="STRING" id="522772.Dacet_0686"/>
<dbReference type="Gene3D" id="1.20.5.3310">
    <property type="match status" value="1"/>
</dbReference>
<keyword evidence="5 8" id="KW-1133">Transmembrane helix</keyword>
<evidence type="ECO:0000256" key="2">
    <source>
        <dbReference type="ARBA" id="ARBA00022448"/>
    </source>
</evidence>
<keyword evidence="7 8" id="KW-0472">Membrane</keyword>
<evidence type="ECO:0000256" key="7">
    <source>
        <dbReference type="ARBA" id="ARBA00023136"/>
    </source>
</evidence>
<organism evidence="9 10">
    <name type="scientific">Denitrovibrio acetiphilus (strain DSM 12809 / NBRC 114555 / N2460)</name>
    <dbReference type="NCBI Taxonomy" id="522772"/>
    <lineage>
        <taxon>Bacteria</taxon>
        <taxon>Pseudomonadati</taxon>
        <taxon>Deferribacterota</taxon>
        <taxon>Deferribacteres</taxon>
        <taxon>Deferribacterales</taxon>
        <taxon>Geovibrionaceae</taxon>
        <taxon>Denitrovibrio</taxon>
    </lineage>
</organism>
<evidence type="ECO:0000256" key="8">
    <source>
        <dbReference type="SAM" id="Phobius"/>
    </source>
</evidence>
<evidence type="ECO:0000256" key="4">
    <source>
        <dbReference type="ARBA" id="ARBA00022927"/>
    </source>
</evidence>
<keyword evidence="10" id="KW-1185">Reference proteome</keyword>
<keyword evidence="4" id="KW-0653">Protein transport</keyword>
<feature type="transmembrane region" description="Helical" evidence="8">
    <location>
        <begin position="6"/>
        <end position="22"/>
    </location>
</feature>
<dbReference type="GO" id="GO:0016020">
    <property type="term" value="C:membrane"/>
    <property type="evidence" value="ECO:0007669"/>
    <property type="project" value="UniProtKB-ARBA"/>
</dbReference>
<evidence type="ECO:0000256" key="3">
    <source>
        <dbReference type="ARBA" id="ARBA00022692"/>
    </source>
</evidence>
<evidence type="ECO:0000313" key="10">
    <source>
        <dbReference type="Proteomes" id="UP000002012"/>
    </source>
</evidence>
<accession>D4H4S8</accession>
<dbReference type="AlphaFoldDB" id="D4H4S8"/>
<sequence length="49" mass="5409">MFGLGHAELLIIALLLFVLFGYKKLPMLGENLAKALKSFKTGVIDTDEK</sequence>
<dbReference type="Proteomes" id="UP000002012">
    <property type="component" value="Chromosome"/>
</dbReference>
<comment type="subcellular location">
    <subcellularLocation>
        <location evidence="1">Membrane</location>
        <topology evidence="1">Single-pass membrane protein</topology>
    </subcellularLocation>
</comment>
<dbReference type="PANTHER" id="PTHR42982">
    <property type="entry name" value="SEC-INDEPENDENT PROTEIN TRANSLOCASE PROTEIN TATA"/>
    <property type="match status" value="1"/>
</dbReference>
<dbReference type="InterPro" id="IPR003369">
    <property type="entry name" value="TatA/B/E"/>
</dbReference>
<protein>
    <submittedName>
        <fullName evidence="9">Sec-independent translocation protein mttA/Hcf106</fullName>
    </submittedName>
</protein>
<evidence type="ECO:0000313" key="9">
    <source>
        <dbReference type="EMBL" id="ADD67472.1"/>
    </source>
</evidence>
<evidence type="ECO:0000256" key="5">
    <source>
        <dbReference type="ARBA" id="ARBA00022989"/>
    </source>
</evidence>
<dbReference type="KEGG" id="dap:Dacet_0686"/>
<dbReference type="RefSeq" id="WP_013010013.1">
    <property type="nucleotide sequence ID" value="NC_013943.1"/>
</dbReference>
<dbReference type="PaxDb" id="522772-Dacet_0686"/>
<proteinExistence type="predicted"/>
<dbReference type="eggNOG" id="COG1826">
    <property type="taxonomic scope" value="Bacteria"/>
</dbReference>
<evidence type="ECO:0000256" key="6">
    <source>
        <dbReference type="ARBA" id="ARBA00023010"/>
    </source>
</evidence>
<dbReference type="HOGENOM" id="CLU_086034_6_1_0"/>
<keyword evidence="2" id="KW-0813">Transport</keyword>
<dbReference type="PANTHER" id="PTHR42982:SF1">
    <property type="entry name" value="SEC-INDEPENDENT PROTEIN TRANSLOCASE PROTEIN TATA"/>
    <property type="match status" value="1"/>
</dbReference>
<evidence type="ECO:0000256" key="1">
    <source>
        <dbReference type="ARBA" id="ARBA00004167"/>
    </source>
</evidence>
<reference evidence="9 10" key="1">
    <citation type="journal article" date="2010" name="Stand. Genomic Sci.">
        <title>Complete genome sequence of Denitrovibrio acetiphilus type strain (N2460).</title>
        <authorList>
            <person name="Kiss H."/>
            <person name="Lang E."/>
            <person name="Lapidus A."/>
            <person name="Copeland A."/>
            <person name="Nolan M."/>
            <person name="Glavina Del Rio T."/>
            <person name="Chen F."/>
            <person name="Lucas S."/>
            <person name="Tice H."/>
            <person name="Cheng J.F."/>
            <person name="Han C."/>
            <person name="Goodwin L."/>
            <person name="Pitluck S."/>
            <person name="Liolios K."/>
            <person name="Pati A."/>
            <person name="Ivanova N."/>
            <person name="Mavromatis K."/>
            <person name="Chen A."/>
            <person name="Palaniappan K."/>
            <person name="Land M."/>
            <person name="Hauser L."/>
            <person name="Chang Y.J."/>
            <person name="Jeffries C.D."/>
            <person name="Detter J.C."/>
            <person name="Brettin T."/>
            <person name="Spring S."/>
            <person name="Rohde M."/>
            <person name="Goker M."/>
            <person name="Woyke T."/>
            <person name="Bristow J."/>
            <person name="Eisen J.A."/>
            <person name="Markowitz V."/>
            <person name="Hugenholtz P."/>
            <person name="Kyrpides N.C."/>
            <person name="Klenk H.P."/>
        </authorList>
    </citation>
    <scope>NUCLEOTIDE SEQUENCE [LARGE SCALE GENOMIC DNA]</scope>
    <source>
        <strain evidence="10">DSM 12809 / NBRC 114555 / N2460</strain>
    </source>
</reference>
<dbReference type="InParanoid" id="D4H4S8"/>